<reference evidence="1" key="2">
    <citation type="submission" date="2020-09" db="EMBL/GenBank/DDBJ databases">
        <authorList>
            <person name="Sun Q."/>
            <person name="Zhou Y."/>
        </authorList>
    </citation>
    <scope>NUCLEOTIDE SEQUENCE</scope>
    <source>
        <strain evidence="1">CGMCC 1.10749</strain>
    </source>
</reference>
<reference evidence="1" key="1">
    <citation type="journal article" date="2014" name="Int. J. Syst. Evol. Microbiol.">
        <title>Complete genome sequence of Corynebacterium casei LMG S-19264T (=DSM 44701T), isolated from a smear-ripened cheese.</title>
        <authorList>
            <consortium name="US DOE Joint Genome Institute (JGI-PGF)"/>
            <person name="Walter F."/>
            <person name="Albersmeier A."/>
            <person name="Kalinowski J."/>
            <person name="Ruckert C."/>
        </authorList>
    </citation>
    <scope>NUCLEOTIDE SEQUENCE</scope>
    <source>
        <strain evidence="1">CGMCC 1.10749</strain>
    </source>
</reference>
<gene>
    <name evidence="1" type="ORF">GCM10011314_15050</name>
</gene>
<dbReference type="RefSeq" id="WP_035945870.1">
    <property type="nucleotide sequence ID" value="NZ_BMEA01000001.1"/>
</dbReference>
<comment type="caution">
    <text evidence="1">The sequence shown here is derived from an EMBL/GenBank/DDBJ whole genome shotgun (WGS) entry which is preliminary data.</text>
</comment>
<protein>
    <recommendedName>
        <fullName evidence="3">Pilus assembly protein CpaE</fullName>
    </recommendedName>
</protein>
<evidence type="ECO:0008006" key="3">
    <source>
        <dbReference type="Google" id="ProtNLM"/>
    </source>
</evidence>
<dbReference type="AlphaFoldDB" id="A0A8H9KRZ3"/>
<dbReference type="Proteomes" id="UP000628079">
    <property type="component" value="Unassembled WGS sequence"/>
</dbReference>
<evidence type="ECO:0000313" key="2">
    <source>
        <dbReference type="Proteomes" id="UP000628079"/>
    </source>
</evidence>
<name>A0A8H9KRZ3_9MICO</name>
<proteinExistence type="predicted"/>
<evidence type="ECO:0000313" key="1">
    <source>
        <dbReference type="EMBL" id="GGB76449.1"/>
    </source>
</evidence>
<sequence>MITLELARRVVHEAGVLWEPAPGDRFVIDAELLTGDIFWVSDLTVEPQTFGEQTVLGFNGTTEWALDSVSLDKALWLPREDQLRALLGDRLETLRRTEEGWEVTYAGSAGSRHTVTDPDVECAYARALLSLQAY</sequence>
<dbReference type="EMBL" id="BMEA01000001">
    <property type="protein sequence ID" value="GGB76449.1"/>
    <property type="molecule type" value="Genomic_DNA"/>
</dbReference>
<organism evidence="1 2">
    <name type="scientific">Knoellia flava</name>
    <dbReference type="NCBI Taxonomy" id="913969"/>
    <lineage>
        <taxon>Bacteria</taxon>
        <taxon>Bacillati</taxon>
        <taxon>Actinomycetota</taxon>
        <taxon>Actinomycetes</taxon>
        <taxon>Micrococcales</taxon>
        <taxon>Intrasporangiaceae</taxon>
        <taxon>Knoellia</taxon>
    </lineage>
</organism>
<accession>A0A8H9KRZ3</accession>